<keyword evidence="3" id="KW-1185">Reference proteome</keyword>
<sequence length="178" mass="20110">MVKAPTGSWEDDMTGRERVRAVVEILNGAATVSEIADRAEVSPTTAGDELEQLESDNRVRKTLVNDQKGYELNPTRLFFDELTELIEGNTRDELEARLEQLKSEEEELHEEFETDSLDELRERLAEQELSADETREIRNVVSTWEAVNTELTLVRHALRLYDDVTELDTAAGSSAATV</sequence>
<evidence type="ECO:0000313" key="3">
    <source>
        <dbReference type="Proteomes" id="UP000050535"/>
    </source>
</evidence>
<feature type="coiled-coil region" evidence="1">
    <location>
        <begin position="91"/>
        <end position="137"/>
    </location>
</feature>
<dbReference type="SUPFAM" id="SSF46785">
    <property type="entry name" value="Winged helix' DNA-binding domain"/>
    <property type="match status" value="1"/>
</dbReference>
<comment type="caution">
    <text evidence="2">The sequence shown here is derived from an EMBL/GenBank/DDBJ whole genome shotgun (WGS) entry which is preliminary data.</text>
</comment>
<dbReference type="AlphaFoldDB" id="A0A0P7HE54"/>
<dbReference type="InterPro" id="IPR036390">
    <property type="entry name" value="WH_DNA-bd_sf"/>
</dbReference>
<reference evidence="3" key="1">
    <citation type="submission" date="2013-11" db="EMBL/GenBank/DDBJ databases">
        <authorList>
            <person name="Hoang H.T."/>
            <person name="Killian M.L."/>
            <person name="Madson D.M."/>
            <person name="Arruda P.H.E."/>
            <person name="Sun D."/>
            <person name="Schwartz K.J."/>
            <person name="Yoon K."/>
        </authorList>
    </citation>
    <scope>NUCLEOTIDE SEQUENCE [LARGE SCALE GENOMIC DNA]</scope>
    <source>
        <strain evidence="3">CDK2</strain>
    </source>
</reference>
<dbReference type="InterPro" id="IPR036388">
    <property type="entry name" value="WH-like_DNA-bd_sf"/>
</dbReference>
<organism evidence="2 3">
    <name type="scientific">Halolamina pelagica</name>
    <dbReference type="NCBI Taxonomy" id="699431"/>
    <lineage>
        <taxon>Archaea</taxon>
        <taxon>Methanobacteriati</taxon>
        <taxon>Methanobacteriota</taxon>
        <taxon>Stenosarchaea group</taxon>
        <taxon>Halobacteria</taxon>
        <taxon>Halobacteriales</taxon>
        <taxon>Haloferacaceae</taxon>
    </lineage>
</organism>
<dbReference type="Gene3D" id="1.10.10.10">
    <property type="entry name" value="Winged helix-like DNA-binding domain superfamily/Winged helix DNA-binding domain"/>
    <property type="match status" value="1"/>
</dbReference>
<dbReference type="InterPro" id="IPR055766">
    <property type="entry name" value="DUF7342"/>
</dbReference>
<dbReference type="OrthoDB" id="183382at2157"/>
<evidence type="ECO:0000313" key="2">
    <source>
        <dbReference type="EMBL" id="KPN31959.1"/>
    </source>
</evidence>
<accession>A0A0P7HE54</accession>
<dbReference type="Proteomes" id="UP000050535">
    <property type="component" value="Unassembled WGS sequence"/>
</dbReference>
<dbReference type="InterPro" id="IPR011991">
    <property type="entry name" value="ArsR-like_HTH"/>
</dbReference>
<keyword evidence="1" id="KW-0175">Coiled coil</keyword>
<protein>
    <recommendedName>
        <fullName evidence="4">ArsR family transcriptional regulator</fullName>
    </recommendedName>
</protein>
<evidence type="ECO:0008006" key="4">
    <source>
        <dbReference type="Google" id="ProtNLM"/>
    </source>
</evidence>
<dbReference type="Pfam" id="PF24033">
    <property type="entry name" value="DUF7342"/>
    <property type="match status" value="1"/>
</dbReference>
<dbReference type="EMBL" id="LGUC01000001">
    <property type="protein sequence ID" value="KPN31959.1"/>
    <property type="molecule type" value="Genomic_DNA"/>
</dbReference>
<dbReference type="CDD" id="cd00090">
    <property type="entry name" value="HTH_ARSR"/>
    <property type="match status" value="1"/>
</dbReference>
<name>A0A0P7HE54_9EURY</name>
<dbReference type="RefSeq" id="WP_080506693.1">
    <property type="nucleotide sequence ID" value="NZ_LGUC01000001.1"/>
</dbReference>
<evidence type="ECO:0000256" key="1">
    <source>
        <dbReference type="SAM" id="Coils"/>
    </source>
</evidence>
<gene>
    <name evidence="2" type="ORF">SY89_02716</name>
</gene>
<proteinExistence type="predicted"/>